<feature type="compositionally biased region" description="Low complexity" evidence="1">
    <location>
        <begin position="45"/>
        <end position="59"/>
    </location>
</feature>
<dbReference type="OrthoDB" id="2331100at2759"/>
<feature type="compositionally biased region" description="Low complexity" evidence="1">
    <location>
        <begin position="184"/>
        <end position="208"/>
    </location>
</feature>
<feature type="region of interest" description="Disordered" evidence="1">
    <location>
        <begin position="179"/>
        <end position="212"/>
    </location>
</feature>
<dbReference type="RefSeq" id="XP_056552825.1">
    <property type="nucleotide sequence ID" value="XM_056700762.1"/>
</dbReference>
<feature type="transmembrane region" description="Helical" evidence="2">
    <location>
        <begin position="220"/>
        <end position="242"/>
    </location>
</feature>
<sequence length="361" mass="37532">MLFAQQVLRPFLASIALATLGSAASSSYYDSSATGTAGSSITTTFSTSTTTSTGSATHTIQVGPDSSPHAYVPHSITANPGDVVVFEFYPTNHSVVQADYGSPCRYPSSGSYFYSGMFNSFNEKDGQLVGPPTFFYCTAIGSCLENGMVGVINPNSTETFESQYKKALTYPYMLVPGQSAPAEGSGSTGDSTSTTTSASTSATTSSASSGGGGGGLSGGAIAGIVIAAVAFVAILVALFFVLGRNRVYSQWMSSQDGRTERTARWALFNNTGGSIGNRKSELDSNTARAPGTDVTSVGSPDPTMRQFSPAPESVSGFGGSSPRHNSGQWNWDIPQNSRSPRGPTELEANAIIHQLPERRGS</sequence>
<keyword evidence="3" id="KW-0732">Signal</keyword>
<dbReference type="PANTHER" id="PTHR34883:SF8">
    <property type="entry name" value="EXTRACELLULAR SERINE-RICH PROTEIN (AFU_ORTHOLOGUE AFUA_6G00670)"/>
    <property type="match status" value="1"/>
</dbReference>
<name>A0A9W9S1Z6_9EURO</name>
<dbReference type="SUPFAM" id="SSF49503">
    <property type="entry name" value="Cupredoxins"/>
    <property type="match status" value="1"/>
</dbReference>
<dbReference type="CDD" id="cd00920">
    <property type="entry name" value="Cupredoxin"/>
    <property type="match status" value="1"/>
</dbReference>
<organism evidence="4 5">
    <name type="scientific">Penicillium cataractarum</name>
    <dbReference type="NCBI Taxonomy" id="2100454"/>
    <lineage>
        <taxon>Eukaryota</taxon>
        <taxon>Fungi</taxon>
        <taxon>Dikarya</taxon>
        <taxon>Ascomycota</taxon>
        <taxon>Pezizomycotina</taxon>
        <taxon>Eurotiomycetes</taxon>
        <taxon>Eurotiomycetidae</taxon>
        <taxon>Eurotiales</taxon>
        <taxon>Aspergillaceae</taxon>
        <taxon>Penicillium</taxon>
    </lineage>
</organism>
<reference evidence="4" key="1">
    <citation type="submission" date="2022-11" db="EMBL/GenBank/DDBJ databases">
        <authorList>
            <person name="Petersen C."/>
        </authorList>
    </citation>
    <scope>NUCLEOTIDE SEQUENCE</scope>
    <source>
        <strain evidence="4">IBT 29864</strain>
    </source>
</reference>
<accession>A0A9W9S1Z6</accession>
<keyword evidence="2" id="KW-1133">Transmembrane helix</keyword>
<feature type="compositionally biased region" description="Polar residues" evidence="1">
    <location>
        <begin position="322"/>
        <end position="339"/>
    </location>
</feature>
<evidence type="ECO:0000313" key="5">
    <source>
        <dbReference type="Proteomes" id="UP001147782"/>
    </source>
</evidence>
<dbReference type="Proteomes" id="UP001147782">
    <property type="component" value="Unassembled WGS sequence"/>
</dbReference>
<keyword evidence="2" id="KW-0472">Membrane</keyword>
<dbReference type="Gene3D" id="2.60.40.420">
    <property type="entry name" value="Cupredoxins - blue copper proteins"/>
    <property type="match status" value="1"/>
</dbReference>
<evidence type="ECO:0000256" key="2">
    <source>
        <dbReference type="SAM" id="Phobius"/>
    </source>
</evidence>
<keyword evidence="5" id="KW-1185">Reference proteome</keyword>
<feature type="region of interest" description="Disordered" evidence="1">
    <location>
        <begin position="45"/>
        <end position="64"/>
    </location>
</feature>
<feature type="compositionally biased region" description="Polar residues" evidence="1">
    <location>
        <begin position="283"/>
        <end position="298"/>
    </location>
</feature>
<evidence type="ECO:0000313" key="4">
    <source>
        <dbReference type="EMBL" id="KAJ5368083.1"/>
    </source>
</evidence>
<evidence type="ECO:0000256" key="1">
    <source>
        <dbReference type="SAM" id="MobiDB-lite"/>
    </source>
</evidence>
<keyword evidence="2" id="KW-0812">Transmembrane</keyword>
<dbReference type="InterPro" id="IPR052953">
    <property type="entry name" value="Ser-rich/MCO-related"/>
</dbReference>
<dbReference type="GeneID" id="81439941"/>
<comment type="caution">
    <text evidence="4">The sequence shown here is derived from an EMBL/GenBank/DDBJ whole genome shotgun (WGS) entry which is preliminary data.</text>
</comment>
<feature type="signal peptide" evidence="3">
    <location>
        <begin position="1"/>
        <end position="23"/>
    </location>
</feature>
<protein>
    <recommendedName>
        <fullName evidence="6">Extracellular serine-rich protein</fullName>
    </recommendedName>
</protein>
<evidence type="ECO:0008006" key="6">
    <source>
        <dbReference type="Google" id="ProtNLM"/>
    </source>
</evidence>
<dbReference type="EMBL" id="JAPZBS010000007">
    <property type="protein sequence ID" value="KAJ5368083.1"/>
    <property type="molecule type" value="Genomic_DNA"/>
</dbReference>
<proteinExistence type="predicted"/>
<evidence type="ECO:0000256" key="3">
    <source>
        <dbReference type="SAM" id="SignalP"/>
    </source>
</evidence>
<reference evidence="4" key="2">
    <citation type="journal article" date="2023" name="IMA Fungus">
        <title>Comparative genomic study of the Penicillium genus elucidates a diverse pangenome and 15 lateral gene transfer events.</title>
        <authorList>
            <person name="Petersen C."/>
            <person name="Sorensen T."/>
            <person name="Nielsen M.R."/>
            <person name="Sondergaard T.E."/>
            <person name="Sorensen J.L."/>
            <person name="Fitzpatrick D.A."/>
            <person name="Frisvad J.C."/>
            <person name="Nielsen K.L."/>
        </authorList>
    </citation>
    <scope>NUCLEOTIDE SEQUENCE</scope>
    <source>
        <strain evidence="4">IBT 29864</strain>
    </source>
</reference>
<dbReference type="AlphaFoldDB" id="A0A9W9S1Z6"/>
<dbReference type="InterPro" id="IPR008972">
    <property type="entry name" value="Cupredoxin"/>
</dbReference>
<dbReference type="PANTHER" id="PTHR34883">
    <property type="entry name" value="SERINE-RICH PROTEIN, PUTATIVE-RELATED-RELATED"/>
    <property type="match status" value="1"/>
</dbReference>
<feature type="chain" id="PRO_5040942246" description="Extracellular serine-rich protein" evidence="3">
    <location>
        <begin position="24"/>
        <end position="361"/>
    </location>
</feature>
<feature type="region of interest" description="Disordered" evidence="1">
    <location>
        <begin position="274"/>
        <end position="347"/>
    </location>
</feature>
<gene>
    <name evidence="4" type="ORF">N7496_007843</name>
</gene>